<keyword evidence="3" id="KW-1185">Reference proteome</keyword>
<reference evidence="3" key="1">
    <citation type="submission" date="2016-10" db="EMBL/GenBank/DDBJ databases">
        <authorList>
            <person name="Varghese N."/>
            <person name="Submissions S."/>
        </authorList>
    </citation>
    <scope>NUCLEOTIDE SEQUENCE [LARGE SCALE GENOMIC DNA]</scope>
    <source>
        <strain evidence="3">CGMCC 1.3566</strain>
    </source>
</reference>
<protein>
    <recommendedName>
        <fullName evidence="4">Membrane domain of glycerophosphoryl diester phosphodiesterase</fullName>
    </recommendedName>
</protein>
<gene>
    <name evidence="2" type="ORF">SAMN05421676_10784</name>
</gene>
<dbReference type="Proteomes" id="UP000199095">
    <property type="component" value="Unassembled WGS sequence"/>
</dbReference>
<feature type="transmembrane region" description="Helical" evidence="1">
    <location>
        <begin position="210"/>
        <end position="232"/>
    </location>
</feature>
<dbReference type="EMBL" id="FOHJ01000007">
    <property type="protein sequence ID" value="SET72473.1"/>
    <property type="molecule type" value="Genomic_DNA"/>
</dbReference>
<sequence length="279" mass="31477">MNELFHRPKELGEVLKLVFSIIKSHFSKLIGIYLVLVAPIYLLDAIIMGLTGVELIGDQSLSATWYESIISTSTPAPLQEGSVWLTITGIISGMVLLPIAYGAVFFAMSHIRNSETYTTSSVIKQSLARFWPIFGSHLLFFLILSGLTFVFLIPVAMFGVISPNIMILSFIGFAILVGYWITRWSFYLIKVTLGEEAPGFSKSWDFTDDYVWPLMGFYIVIFLITMLINTVIEYLFGFLLGNGVLQMFVLNITTLLTSLIFFVGYSVKYFDVKARRGEW</sequence>
<evidence type="ECO:0000256" key="1">
    <source>
        <dbReference type="SAM" id="Phobius"/>
    </source>
</evidence>
<keyword evidence="1" id="KW-0812">Transmembrane</keyword>
<feature type="transmembrane region" description="Helical" evidence="1">
    <location>
        <begin position="83"/>
        <end position="109"/>
    </location>
</feature>
<feature type="transmembrane region" description="Helical" evidence="1">
    <location>
        <begin position="30"/>
        <end position="53"/>
    </location>
</feature>
<evidence type="ECO:0000313" key="2">
    <source>
        <dbReference type="EMBL" id="SET72473.1"/>
    </source>
</evidence>
<keyword evidence="1" id="KW-1133">Transmembrane helix</keyword>
<evidence type="ECO:0000313" key="3">
    <source>
        <dbReference type="Proteomes" id="UP000199095"/>
    </source>
</evidence>
<name>A0A1I0GNG2_9BACI</name>
<keyword evidence="1" id="KW-0472">Membrane</keyword>
<feature type="transmembrane region" description="Helical" evidence="1">
    <location>
        <begin position="165"/>
        <end position="189"/>
    </location>
</feature>
<accession>A0A1I0GNG2</accession>
<proteinExistence type="predicted"/>
<dbReference type="RefSeq" id="WP_093135678.1">
    <property type="nucleotide sequence ID" value="NZ_FOHJ01000007.1"/>
</dbReference>
<organism evidence="2 3">
    <name type="scientific">Salinibacillus kushneri</name>
    <dbReference type="NCBI Taxonomy" id="237682"/>
    <lineage>
        <taxon>Bacteria</taxon>
        <taxon>Bacillati</taxon>
        <taxon>Bacillota</taxon>
        <taxon>Bacilli</taxon>
        <taxon>Bacillales</taxon>
        <taxon>Bacillaceae</taxon>
        <taxon>Salinibacillus</taxon>
    </lineage>
</organism>
<feature type="transmembrane region" description="Helical" evidence="1">
    <location>
        <begin position="244"/>
        <end position="267"/>
    </location>
</feature>
<feature type="transmembrane region" description="Helical" evidence="1">
    <location>
        <begin position="130"/>
        <end position="153"/>
    </location>
</feature>
<dbReference type="AlphaFoldDB" id="A0A1I0GNG2"/>
<dbReference type="OrthoDB" id="2375893at2"/>
<evidence type="ECO:0008006" key="4">
    <source>
        <dbReference type="Google" id="ProtNLM"/>
    </source>
</evidence>